<comment type="similarity">
    <text evidence="5">Belongs to the FMN-dependent alpha-hydroxy acid dehydrogenase family.</text>
</comment>
<name>A0ABX0WTB4_9BURK</name>
<feature type="domain" description="FMN hydroxy acid dehydrogenase" evidence="6">
    <location>
        <begin position="1"/>
        <end position="373"/>
    </location>
</feature>
<keyword evidence="2" id="KW-0285">Flavoprotein</keyword>
<dbReference type="PROSITE" id="PS00557">
    <property type="entry name" value="FMN_HYDROXY_ACID_DH_1"/>
    <property type="match status" value="1"/>
</dbReference>
<evidence type="ECO:0000256" key="3">
    <source>
        <dbReference type="ARBA" id="ARBA00022643"/>
    </source>
</evidence>
<protein>
    <submittedName>
        <fullName evidence="7">(S)-mandelate dehydrogenase</fullName>
        <ecNumber evidence="7">1.1.99.31</ecNumber>
    </submittedName>
</protein>
<proteinExistence type="inferred from homology"/>
<evidence type="ECO:0000256" key="5">
    <source>
        <dbReference type="ARBA" id="ARBA00024042"/>
    </source>
</evidence>
<dbReference type="InterPro" id="IPR013785">
    <property type="entry name" value="Aldolase_TIM"/>
</dbReference>
<keyword evidence="8" id="KW-1185">Reference proteome</keyword>
<evidence type="ECO:0000256" key="2">
    <source>
        <dbReference type="ARBA" id="ARBA00022630"/>
    </source>
</evidence>
<dbReference type="EC" id="1.1.99.31" evidence="7"/>
<comment type="caution">
    <text evidence="7">The sequence shown here is derived from an EMBL/GenBank/DDBJ whole genome shotgun (WGS) entry which is preliminary data.</text>
</comment>
<reference evidence="7 8" key="1">
    <citation type="submission" date="2020-03" db="EMBL/GenBank/DDBJ databases">
        <title>Genomic Encyclopedia of Type Strains, Phase IV (KMG-IV): sequencing the most valuable type-strain genomes for metagenomic binning, comparative biology and taxonomic classification.</title>
        <authorList>
            <person name="Goeker M."/>
        </authorList>
    </citation>
    <scope>NUCLEOTIDE SEQUENCE [LARGE SCALE GENOMIC DNA]</scope>
    <source>
        <strain evidence="7 8">DSM 26613</strain>
    </source>
</reference>
<evidence type="ECO:0000256" key="1">
    <source>
        <dbReference type="ARBA" id="ARBA00001917"/>
    </source>
</evidence>
<comment type="cofactor">
    <cofactor evidence="1">
        <name>FMN</name>
        <dbReference type="ChEBI" id="CHEBI:58210"/>
    </cofactor>
</comment>
<dbReference type="SUPFAM" id="SSF51395">
    <property type="entry name" value="FMN-linked oxidoreductases"/>
    <property type="match status" value="1"/>
</dbReference>
<gene>
    <name evidence="7" type="ORF">GGR41_002268</name>
</gene>
<evidence type="ECO:0000313" key="8">
    <source>
        <dbReference type="Proteomes" id="UP000783934"/>
    </source>
</evidence>
<accession>A0ABX0WTB4</accession>
<dbReference type="InterPro" id="IPR000262">
    <property type="entry name" value="FMN-dep_DH"/>
</dbReference>
<dbReference type="PANTHER" id="PTHR10578:SF107">
    <property type="entry name" value="2-HYDROXYACID OXIDASE 1"/>
    <property type="match status" value="1"/>
</dbReference>
<dbReference type="Proteomes" id="UP000783934">
    <property type="component" value="Unassembled WGS sequence"/>
</dbReference>
<dbReference type="RefSeq" id="WP_167661918.1">
    <property type="nucleotide sequence ID" value="NZ_BMCQ01000005.1"/>
</dbReference>
<dbReference type="PANTHER" id="PTHR10578">
    <property type="entry name" value="S -2-HYDROXY-ACID OXIDASE-RELATED"/>
    <property type="match status" value="1"/>
</dbReference>
<dbReference type="GO" id="GO:0033720">
    <property type="term" value="F:(S)-mandelate dehydrogenase activity"/>
    <property type="evidence" value="ECO:0007669"/>
    <property type="project" value="UniProtKB-EC"/>
</dbReference>
<keyword evidence="4 7" id="KW-0560">Oxidoreductase</keyword>
<dbReference type="InterPro" id="IPR012133">
    <property type="entry name" value="Alpha-hydoxy_acid_DH_FMN"/>
</dbReference>
<dbReference type="PROSITE" id="PS51349">
    <property type="entry name" value="FMN_HYDROXY_ACID_DH_2"/>
    <property type="match status" value="1"/>
</dbReference>
<dbReference type="Pfam" id="PF01070">
    <property type="entry name" value="FMN_dh"/>
    <property type="match status" value="1"/>
</dbReference>
<keyword evidence="3" id="KW-0288">FMN</keyword>
<dbReference type="EMBL" id="JAATIZ010000004">
    <property type="protein sequence ID" value="NJB66013.1"/>
    <property type="molecule type" value="Genomic_DNA"/>
</dbReference>
<dbReference type="PIRSF" id="PIRSF000138">
    <property type="entry name" value="Al-hdrx_acd_dh"/>
    <property type="match status" value="1"/>
</dbReference>
<dbReference type="InterPro" id="IPR037396">
    <property type="entry name" value="FMN_HAD"/>
</dbReference>
<dbReference type="Gene3D" id="3.20.20.70">
    <property type="entry name" value="Aldolase class I"/>
    <property type="match status" value="1"/>
</dbReference>
<organism evidence="7 8">
    <name type="scientific">Paenalcaligenes hominis</name>
    <dbReference type="NCBI Taxonomy" id="643674"/>
    <lineage>
        <taxon>Bacteria</taxon>
        <taxon>Pseudomonadati</taxon>
        <taxon>Pseudomonadota</taxon>
        <taxon>Betaproteobacteria</taxon>
        <taxon>Burkholderiales</taxon>
        <taxon>Alcaligenaceae</taxon>
        <taxon>Paenalcaligenes</taxon>
    </lineage>
</organism>
<dbReference type="InterPro" id="IPR008259">
    <property type="entry name" value="FMN_hydac_DH_AS"/>
</dbReference>
<evidence type="ECO:0000313" key="7">
    <source>
        <dbReference type="EMBL" id="NJB66013.1"/>
    </source>
</evidence>
<evidence type="ECO:0000259" key="6">
    <source>
        <dbReference type="PROSITE" id="PS51349"/>
    </source>
</evidence>
<evidence type="ECO:0000256" key="4">
    <source>
        <dbReference type="ARBA" id="ARBA00023002"/>
    </source>
</evidence>
<sequence>MTKIYELRRQARKRLPRMVFDYLEGGAEDEITLERNKTDYDRCQLIPQRLTDLSSVHTATTLFNRSISFPCLIAPTGLNGLFWPNGDIALARAADKTGVPFVLSTASTNSIEEVAAQAGGQLWFQLYVIERSLAESLVRRALAADYECLVLTTDVVVNGKRERDIRNGFGLPFRYTLKTVLDGIRHPAWSYDFLKHGVPGLGNMNSSEAHTPQAKAALLQRSMESSFDWEDLKRLRELWPKKLVVKGVLSADDIRKCVEYGVDAVILSNHGGRQLDTAISAFEALHLVPFPQSIPILLDGGIQRGRDIVKAIALGATSVLSGRAVLYGLASHGEDGALEALRILKDEFSNSLTQLGCASVRQLGVQHVYTRNV</sequence>